<gene>
    <name evidence="4" type="primary">TAD3</name>
    <name evidence="4" type="ORF">HETSPECPRED_006411</name>
</gene>
<dbReference type="InterPro" id="IPR002125">
    <property type="entry name" value="CMP_dCMP_dom"/>
</dbReference>
<dbReference type="SUPFAM" id="SSF53927">
    <property type="entry name" value="Cytidine deaminase-like"/>
    <property type="match status" value="1"/>
</dbReference>
<comment type="caution">
    <text evidence="4">The sequence shown here is derived from an EMBL/GenBank/DDBJ whole genome shotgun (WGS) entry which is preliminary data.</text>
</comment>
<dbReference type="Proteomes" id="UP000664521">
    <property type="component" value="Unassembled WGS sequence"/>
</dbReference>
<dbReference type="PANTHER" id="PTHR11079:SF156">
    <property type="entry name" value="INACTIVE TRNA-SPECIFIC ADENOSINE DEAMINASE-LIKE PROTEIN 3-RELATED"/>
    <property type="match status" value="1"/>
</dbReference>
<evidence type="ECO:0000256" key="1">
    <source>
        <dbReference type="ARBA" id="ARBA00022694"/>
    </source>
</evidence>
<dbReference type="InterPro" id="IPR016193">
    <property type="entry name" value="Cytidine_deaminase-like"/>
</dbReference>
<dbReference type="GO" id="GO:0008033">
    <property type="term" value="P:tRNA processing"/>
    <property type="evidence" value="ECO:0007669"/>
    <property type="project" value="UniProtKB-KW"/>
</dbReference>
<evidence type="ECO:0000313" key="4">
    <source>
        <dbReference type="EMBL" id="CAF9926740.1"/>
    </source>
</evidence>
<dbReference type="GO" id="GO:0005737">
    <property type="term" value="C:cytoplasm"/>
    <property type="evidence" value="ECO:0007669"/>
    <property type="project" value="TreeGrafter"/>
</dbReference>
<dbReference type="Pfam" id="PF00383">
    <property type="entry name" value="dCMP_cyt_deam_1"/>
    <property type="match status" value="1"/>
</dbReference>
<keyword evidence="1" id="KW-0819">tRNA processing</keyword>
<dbReference type="GO" id="GO:0005634">
    <property type="term" value="C:nucleus"/>
    <property type="evidence" value="ECO:0007669"/>
    <property type="project" value="TreeGrafter"/>
</dbReference>
<dbReference type="PANTHER" id="PTHR11079">
    <property type="entry name" value="CYTOSINE DEAMINASE FAMILY MEMBER"/>
    <property type="match status" value="1"/>
</dbReference>
<name>A0A8H3IMU0_9LECA</name>
<evidence type="ECO:0000259" key="3">
    <source>
        <dbReference type="PROSITE" id="PS51747"/>
    </source>
</evidence>
<evidence type="ECO:0000313" key="5">
    <source>
        <dbReference type="Proteomes" id="UP000664521"/>
    </source>
</evidence>
<comment type="similarity">
    <text evidence="2">Belongs to the cytidine and deoxycytidylate deaminase family. ADAT3 subfamily.</text>
</comment>
<dbReference type="OrthoDB" id="3180714at2759"/>
<dbReference type="EMBL" id="CAJPDS010000042">
    <property type="protein sequence ID" value="CAF9926740.1"/>
    <property type="molecule type" value="Genomic_DNA"/>
</dbReference>
<dbReference type="CDD" id="cd01285">
    <property type="entry name" value="nucleoside_deaminase"/>
    <property type="match status" value="1"/>
</dbReference>
<accession>A0A8H3IMU0</accession>
<organism evidence="4 5">
    <name type="scientific">Heterodermia speciosa</name>
    <dbReference type="NCBI Taxonomy" id="116794"/>
    <lineage>
        <taxon>Eukaryota</taxon>
        <taxon>Fungi</taxon>
        <taxon>Dikarya</taxon>
        <taxon>Ascomycota</taxon>
        <taxon>Pezizomycotina</taxon>
        <taxon>Lecanoromycetes</taxon>
        <taxon>OSLEUM clade</taxon>
        <taxon>Lecanoromycetidae</taxon>
        <taxon>Caliciales</taxon>
        <taxon>Physciaceae</taxon>
        <taxon>Heterodermia</taxon>
    </lineage>
</organism>
<feature type="domain" description="CMP/dCMP-type deaminase" evidence="3">
    <location>
        <begin position="201"/>
        <end position="367"/>
    </location>
</feature>
<reference evidence="4" key="1">
    <citation type="submission" date="2021-03" db="EMBL/GenBank/DDBJ databases">
        <authorList>
            <person name="Tagirdzhanova G."/>
        </authorList>
    </citation>
    <scope>NUCLEOTIDE SEQUENCE</scope>
</reference>
<dbReference type="PROSITE" id="PS51747">
    <property type="entry name" value="CYT_DCMP_DEAMINASES_2"/>
    <property type="match status" value="1"/>
</dbReference>
<dbReference type="Gene3D" id="3.40.140.10">
    <property type="entry name" value="Cytidine Deaminase, domain 2"/>
    <property type="match status" value="1"/>
</dbReference>
<dbReference type="GO" id="GO:0052717">
    <property type="term" value="F:tRNA-specific adenosine-34 deaminase activity"/>
    <property type="evidence" value="ECO:0007669"/>
    <property type="project" value="TreeGrafter"/>
</dbReference>
<proteinExistence type="inferred from homology"/>
<keyword evidence="5" id="KW-1185">Reference proteome</keyword>
<evidence type="ECO:0000256" key="2">
    <source>
        <dbReference type="ARBA" id="ARBA00038160"/>
    </source>
</evidence>
<sequence length="416" mass="45744">MSTCDVTGELVVLTPPNENAYPATARLTGRLVALRTKAEIDASFQTIDAYVMEIPQKSANTVLINIDEALRHQDTINLQHLRRFVKPDRLPPHLDAADQTKTYSTDQNTAKDIKPEQRKDTLHFLVCAASALSVEDISTRLSVCCPSSPLLRTIKVPLLPPISAEQAEKWSWDYWPTVYKNTNPFGPHPSIVASAEKQIGQEAGYYMGLARSAGAAIVSASKGRNIGAVVVDRENPQNPKVIALAGDARWNMVSASTESDSGNVMGHAVMRVIGLVARKRQKRSEASSRGVAGDTSLTAFADEPLTELERSVDESTTLEPGGYLCLDLEIYLTHEPCVMCSMAILHSRFGRVVFEERMPKTGGLSAEKEKTDPEAQTSATGYGLFWRPELNWRLLAWQWLPDENLYPTTAAPDVHA</sequence>
<dbReference type="AlphaFoldDB" id="A0A8H3IMU0"/>
<protein>
    <submittedName>
        <fullName evidence="4">tRNA-specific adenosine deaminase subunit tad3</fullName>
    </submittedName>
</protein>